<evidence type="ECO:0000313" key="5">
    <source>
        <dbReference type="Proteomes" id="UP000476064"/>
    </source>
</evidence>
<keyword evidence="5" id="KW-1185">Reference proteome</keyword>
<gene>
    <name evidence="4" type="ORF">GXP70_02960</name>
</gene>
<name>A0A6C0FUG8_9BACL</name>
<dbReference type="KEGG" id="plyc:GXP70_02960"/>
<dbReference type="InterPro" id="IPR015797">
    <property type="entry name" value="NUDIX_hydrolase-like_dom_sf"/>
</dbReference>
<dbReference type="Pfam" id="PF00293">
    <property type="entry name" value="NUDIX"/>
    <property type="match status" value="1"/>
</dbReference>
<evidence type="ECO:0000256" key="2">
    <source>
        <dbReference type="ARBA" id="ARBA00022801"/>
    </source>
</evidence>
<dbReference type="EMBL" id="CP048209">
    <property type="protein sequence ID" value="QHT59023.1"/>
    <property type="molecule type" value="Genomic_DNA"/>
</dbReference>
<dbReference type="Proteomes" id="UP000476064">
    <property type="component" value="Chromosome"/>
</dbReference>
<proteinExistence type="predicted"/>
<comment type="cofactor">
    <cofactor evidence="1">
        <name>Mg(2+)</name>
        <dbReference type="ChEBI" id="CHEBI:18420"/>
    </cofactor>
</comment>
<evidence type="ECO:0000256" key="1">
    <source>
        <dbReference type="ARBA" id="ARBA00001946"/>
    </source>
</evidence>
<dbReference type="PANTHER" id="PTHR43046:SF14">
    <property type="entry name" value="MUTT_NUDIX FAMILY PROTEIN"/>
    <property type="match status" value="1"/>
</dbReference>
<dbReference type="Gene3D" id="3.90.79.10">
    <property type="entry name" value="Nucleoside Triphosphate Pyrophosphohydrolase"/>
    <property type="match status" value="1"/>
</dbReference>
<evidence type="ECO:0000259" key="3">
    <source>
        <dbReference type="PROSITE" id="PS51462"/>
    </source>
</evidence>
<feature type="domain" description="Nudix hydrolase" evidence="3">
    <location>
        <begin position="5"/>
        <end position="143"/>
    </location>
</feature>
<keyword evidence="2" id="KW-0378">Hydrolase</keyword>
<dbReference type="GO" id="GO:0016787">
    <property type="term" value="F:hydrolase activity"/>
    <property type="evidence" value="ECO:0007669"/>
    <property type="project" value="UniProtKB-KW"/>
</dbReference>
<evidence type="ECO:0000313" key="4">
    <source>
        <dbReference type="EMBL" id="QHT59023.1"/>
    </source>
</evidence>
<sequence>MPTQPFRLRACALIIKDGNLLLVEFKDDEGEGVHYNLPAGGVEPGETLTQAAVREAREEACADIEVGPAVFVYEYQPACNDRLYGDTHSVGVTFACRLKETSEPRMPERPDANQIGVRWVPVAELDQVQLYPEIARDIMDYYAGRPYRNYVEEREIQAEKAARNGNNAGWGDSSAR</sequence>
<dbReference type="InterPro" id="IPR000086">
    <property type="entry name" value="NUDIX_hydrolase_dom"/>
</dbReference>
<reference evidence="4 5" key="1">
    <citation type="submission" date="2020-01" db="EMBL/GenBank/DDBJ databases">
        <title>Paenibacillus sp. nov., isolated from tomato rhizosphere.</title>
        <authorList>
            <person name="Weon H.-Y."/>
            <person name="Lee S.A."/>
        </authorList>
    </citation>
    <scope>NUCLEOTIDE SEQUENCE [LARGE SCALE GENOMIC DNA]</scope>
    <source>
        <strain evidence="4 5">12200R-189</strain>
    </source>
</reference>
<dbReference type="PROSITE" id="PS51462">
    <property type="entry name" value="NUDIX"/>
    <property type="match status" value="1"/>
</dbReference>
<dbReference type="SUPFAM" id="SSF55811">
    <property type="entry name" value="Nudix"/>
    <property type="match status" value="1"/>
</dbReference>
<protein>
    <submittedName>
        <fullName evidence="4">NUDIX domain-containing protein</fullName>
    </submittedName>
</protein>
<accession>A0A6C0FUG8</accession>
<organism evidence="4 5">
    <name type="scientific">Paenibacillus lycopersici</name>
    <dbReference type="NCBI Taxonomy" id="2704462"/>
    <lineage>
        <taxon>Bacteria</taxon>
        <taxon>Bacillati</taxon>
        <taxon>Bacillota</taxon>
        <taxon>Bacilli</taxon>
        <taxon>Bacillales</taxon>
        <taxon>Paenibacillaceae</taxon>
        <taxon>Paenibacillus</taxon>
    </lineage>
</organism>
<dbReference type="CDD" id="cd18880">
    <property type="entry name" value="NUDIX_ADPRase"/>
    <property type="match status" value="1"/>
</dbReference>
<dbReference type="AlphaFoldDB" id="A0A6C0FUG8"/>
<dbReference type="PANTHER" id="PTHR43046">
    <property type="entry name" value="GDP-MANNOSE MANNOSYL HYDROLASE"/>
    <property type="match status" value="1"/>
</dbReference>